<sequence length="102" mass="10915">MAVDHSLELAKVSCDDDDGQIRTGTLWSCVAHIITAVIGSGVLSLAWSTSQLGWIGGPVALLCFAIITYVSAFLLADCYRSPDPIKGTRNRTYTDAVRLNLG</sequence>
<reference evidence="2" key="1">
    <citation type="journal article" date="2023" name="G3 (Bethesda)">
        <title>Genome assembly and association tests identify interacting loci associated with vigor, precocity, and sex in interspecific pistachio rootstocks.</title>
        <authorList>
            <person name="Palmer W."/>
            <person name="Jacygrad E."/>
            <person name="Sagayaradj S."/>
            <person name="Cavanaugh K."/>
            <person name="Han R."/>
            <person name="Bertier L."/>
            <person name="Beede B."/>
            <person name="Kafkas S."/>
            <person name="Golino D."/>
            <person name="Preece J."/>
            <person name="Michelmore R."/>
        </authorList>
    </citation>
    <scope>NUCLEOTIDE SEQUENCE [LARGE SCALE GENOMIC DNA]</scope>
</reference>
<proteinExistence type="predicted"/>
<keyword evidence="2" id="KW-1185">Reference proteome</keyword>
<comment type="caution">
    <text evidence="1">The sequence shown here is derived from an EMBL/GenBank/DDBJ whole genome shotgun (WGS) entry which is preliminary data.</text>
</comment>
<dbReference type="EMBL" id="CM047738">
    <property type="protein sequence ID" value="KAJ0045324.1"/>
    <property type="molecule type" value="Genomic_DNA"/>
</dbReference>
<gene>
    <name evidence="1" type="ORF">Pint_03665</name>
</gene>
<name>A0ACC0Z3E5_9ROSI</name>
<evidence type="ECO:0000313" key="2">
    <source>
        <dbReference type="Proteomes" id="UP001163603"/>
    </source>
</evidence>
<organism evidence="1 2">
    <name type="scientific">Pistacia integerrima</name>
    <dbReference type="NCBI Taxonomy" id="434235"/>
    <lineage>
        <taxon>Eukaryota</taxon>
        <taxon>Viridiplantae</taxon>
        <taxon>Streptophyta</taxon>
        <taxon>Embryophyta</taxon>
        <taxon>Tracheophyta</taxon>
        <taxon>Spermatophyta</taxon>
        <taxon>Magnoliopsida</taxon>
        <taxon>eudicotyledons</taxon>
        <taxon>Gunneridae</taxon>
        <taxon>Pentapetalae</taxon>
        <taxon>rosids</taxon>
        <taxon>malvids</taxon>
        <taxon>Sapindales</taxon>
        <taxon>Anacardiaceae</taxon>
        <taxon>Pistacia</taxon>
    </lineage>
</organism>
<evidence type="ECO:0000313" key="1">
    <source>
        <dbReference type="EMBL" id="KAJ0045324.1"/>
    </source>
</evidence>
<protein>
    <submittedName>
        <fullName evidence="1">Uncharacterized protein</fullName>
    </submittedName>
</protein>
<accession>A0ACC0Z3E5</accession>
<dbReference type="Proteomes" id="UP001163603">
    <property type="component" value="Chromosome 3"/>
</dbReference>